<feature type="repeat" description="RCC1" evidence="2">
    <location>
        <begin position="126"/>
        <end position="177"/>
    </location>
</feature>
<evidence type="ECO:0000313" key="4">
    <source>
        <dbReference type="Ensembl" id="ENSCINP00000036563.1"/>
    </source>
</evidence>
<sequence length="455" mass="48936">MDEQLVSWYEQCPNDWQCGTHCDVYLFGAGRHGQLAEVGSGVLVPQLTKSFHEARKVVCGQNCTFIINNNGVVLSCGEGSYGRLGQGNSDDSNRLTHISALQGFIVKQLATSTGSDGHAIALTENGEVFSWGDGDYGKLGHGNSDRQRRPRQIEALRGQEVVQVACGFKHSAVVTIDGKLFTFGYGDYGRLGHGSTTNKKIPERVMALENYIIGQVACGLNHTVIVSQDNLTVWACGDGDYGKLGIGGTSAKTSPTKIEVLSRVGIKKISCGAQFTAALTWDGKLFMFGQDRMCGNCETRTSPSFNPQVVTALSSHHIIDISVGAEHTIALTSKGIVYTWGSNTDGQLGLGHTNHVQEPTLVESLSGKNIRQISAGRTHSAAWSCEHDDAGHTLLGTPESIPSQYDLLADVSVLDARGRLVVLSKFSDLISASWPLLNYQQKQHSTSDVTPYTCG</sequence>
<protein>
    <recommendedName>
        <fullName evidence="3">RCC1-like domain-containing protein</fullName>
    </recommendedName>
</protein>
<dbReference type="Gene3D" id="2.130.10.30">
    <property type="entry name" value="Regulator of chromosome condensation 1/beta-lactamase-inhibitor protein II"/>
    <property type="match status" value="1"/>
</dbReference>
<dbReference type="InterPro" id="IPR000408">
    <property type="entry name" value="Reg_chr_condens"/>
</dbReference>
<feature type="repeat" description="RCC1" evidence="2">
    <location>
        <begin position="71"/>
        <end position="125"/>
    </location>
</feature>
<dbReference type="Ensembl" id="ENSCINT00000032730.1">
    <property type="protein sequence ID" value="ENSCINP00000036563.1"/>
    <property type="gene ID" value="ENSCING00000024383.1"/>
</dbReference>
<name>H2Y3S8_CIOIN</name>
<dbReference type="SUPFAM" id="SSF50985">
    <property type="entry name" value="RCC1/BLIP-II"/>
    <property type="match status" value="1"/>
</dbReference>
<organism evidence="4 5">
    <name type="scientific">Ciona intestinalis</name>
    <name type="common">Transparent sea squirt</name>
    <name type="synonym">Ascidia intestinalis</name>
    <dbReference type="NCBI Taxonomy" id="7719"/>
    <lineage>
        <taxon>Eukaryota</taxon>
        <taxon>Metazoa</taxon>
        <taxon>Chordata</taxon>
        <taxon>Tunicata</taxon>
        <taxon>Ascidiacea</taxon>
        <taxon>Phlebobranchia</taxon>
        <taxon>Cionidae</taxon>
        <taxon>Ciona</taxon>
    </lineage>
</organism>
<dbReference type="InParanoid" id="H2Y3S8"/>
<reference evidence="4" key="2">
    <citation type="submission" date="2025-08" db="UniProtKB">
        <authorList>
            <consortium name="Ensembl"/>
        </authorList>
    </citation>
    <scope>IDENTIFICATION</scope>
</reference>
<keyword evidence="1" id="KW-0677">Repeat</keyword>
<reference evidence="5" key="1">
    <citation type="journal article" date="2002" name="Science">
        <title>The draft genome of Ciona intestinalis: insights into chordate and vertebrate origins.</title>
        <authorList>
            <person name="Dehal P."/>
            <person name="Satou Y."/>
            <person name="Campbell R.K."/>
            <person name="Chapman J."/>
            <person name="Degnan B."/>
            <person name="De Tomaso A."/>
            <person name="Davidson B."/>
            <person name="Di Gregorio A."/>
            <person name="Gelpke M."/>
            <person name="Goodstein D.M."/>
            <person name="Harafuji N."/>
            <person name="Hastings K.E."/>
            <person name="Ho I."/>
            <person name="Hotta K."/>
            <person name="Huang W."/>
            <person name="Kawashima T."/>
            <person name="Lemaire P."/>
            <person name="Martinez D."/>
            <person name="Meinertzhagen I.A."/>
            <person name="Necula S."/>
            <person name="Nonaka M."/>
            <person name="Putnam N."/>
            <person name="Rash S."/>
            <person name="Saiga H."/>
            <person name="Satake M."/>
            <person name="Terry A."/>
            <person name="Yamada L."/>
            <person name="Wang H.G."/>
            <person name="Awazu S."/>
            <person name="Azumi K."/>
            <person name="Boore J."/>
            <person name="Branno M."/>
            <person name="Chin-Bow S."/>
            <person name="DeSantis R."/>
            <person name="Doyle S."/>
            <person name="Francino P."/>
            <person name="Keys D.N."/>
            <person name="Haga S."/>
            <person name="Hayashi H."/>
            <person name="Hino K."/>
            <person name="Imai K.S."/>
            <person name="Inaba K."/>
            <person name="Kano S."/>
            <person name="Kobayashi K."/>
            <person name="Kobayashi M."/>
            <person name="Lee B.I."/>
            <person name="Makabe K.W."/>
            <person name="Manohar C."/>
            <person name="Matassi G."/>
            <person name="Medina M."/>
            <person name="Mochizuki Y."/>
            <person name="Mount S."/>
            <person name="Morishita T."/>
            <person name="Miura S."/>
            <person name="Nakayama A."/>
            <person name="Nishizaka S."/>
            <person name="Nomoto H."/>
            <person name="Ohta F."/>
            <person name="Oishi K."/>
            <person name="Rigoutsos I."/>
            <person name="Sano M."/>
            <person name="Sasaki A."/>
            <person name="Sasakura Y."/>
            <person name="Shoguchi E."/>
            <person name="Shin-i T."/>
            <person name="Spagnuolo A."/>
            <person name="Stainier D."/>
            <person name="Suzuki M.M."/>
            <person name="Tassy O."/>
            <person name="Takatori N."/>
            <person name="Tokuoka M."/>
            <person name="Yagi K."/>
            <person name="Yoshizaki F."/>
            <person name="Wada S."/>
            <person name="Zhang C."/>
            <person name="Hyatt P.D."/>
            <person name="Larimer F."/>
            <person name="Detter C."/>
            <person name="Doggett N."/>
            <person name="Glavina T."/>
            <person name="Hawkins T."/>
            <person name="Richardson P."/>
            <person name="Lucas S."/>
            <person name="Kohara Y."/>
            <person name="Levine M."/>
            <person name="Satoh N."/>
            <person name="Rokhsar D.S."/>
        </authorList>
    </citation>
    <scope>NUCLEOTIDE SEQUENCE [LARGE SCALE GENOMIC DNA]</scope>
</reference>
<evidence type="ECO:0000256" key="1">
    <source>
        <dbReference type="ARBA" id="ARBA00022737"/>
    </source>
</evidence>
<dbReference type="Pfam" id="PF25390">
    <property type="entry name" value="WD40_RLD"/>
    <property type="match status" value="1"/>
</dbReference>
<dbReference type="PANTHER" id="PTHR22872">
    <property type="entry name" value="BTK-BINDING PROTEIN-RELATED"/>
    <property type="match status" value="1"/>
</dbReference>
<dbReference type="Proteomes" id="UP000008144">
    <property type="component" value="Unassembled WGS sequence"/>
</dbReference>
<keyword evidence="5" id="KW-1185">Reference proteome</keyword>
<dbReference type="InterPro" id="IPR009091">
    <property type="entry name" value="RCC1/BLIP-II"/>
</dbReference>
<dbReference type="InterPro" id="IPR051625">
    <property type="entry name" value="Signaling_Regulatory_Domain"/>
</dbReference>
<dbReference type="HOGENOM" id="CLU_048369_0_0_1"/>
<dbReference type="GeneTree" id="ENSGT00940000159616"/>
<dbReference type="PROSITE" id="PS00626">
    <property type="entry name" value="RCC1_2"/>
    <property type="match status" value="1"/>
</dbReference>
<dbReference type="InterPro" id="IPR058923">
    <property type="entry name" value="RCC1-like_dom"/>
</dbReference>
<dbReference type="PANTHER" id="PTHR22872:SF6">
    <property type="entry name" value="E3 UBIQUITIN-PROTEIN LIGASE HERC1-RELATED"/>
    <property type="match status" value="1"/>
</dbReference>
<accession>H2Y3S8</accession>
<proteinExistence type="predicted"/>
<feature type="repeat" description="RCC1" evidence="2">
    <location>
        <begin position="231"/>
        <end position="282"/>
    </location>
</feature>
<feature type="domain" description="RCC1-like" evidence="3">
    <location>
        <begin position="22"/>
        <end position="206"/>
    </location>
</feature>
<dbReference type="OMA" id="IWNWGAN"/>
<feature type="repeat" description="RCC1" evidence="2">
    <location>
        <begin position="178"/>
        <end position="229"/>
    </location>
</feature>
<dbReference type="PROSITE" id="PS50012">
    <property type="entry name" value="RCC1_3"/>
    <property type="match status" value="6"/>
</dbReference>
<evidence type="ECO:0000313" key="5">
    <source>
        <dbReference type="Proteomes" id="UP000008144"/>
    </source>
</evidence>
<feature type="repeat" description="RCC1" evidence="2">
    <location>
        <begin position="335"/>
        <end position="386"/>
    </location>
</feature>
<dbReference type="Pfam" id="PF00415">
    <property type="entry name" value="RCC1"/>
    <property type="match status" value="3"/>
</dbReference>
<reference evidence="4" key="3">
    <citation type="submission" date="2025-09" db="UniProtKB">
        <authorList>
            <consortium name="Ensembl"/>
        </authorList>
    </citation>
    <scope>IDENTIFICATION</scope>
</reference>
<dbReference type="STRING" id="7719.ENSCINP00000036563"/>
<evidence type="ECO:0000259" key="3">
    <source>
        <dbReference type="Pfam" id="PF25390"/>
    </source>
</evidence>
<feature type="repeat" description="RCC1" evidence="2">
    <location>
        <begin position="283"/>
        <end position="334"/>
    </location>
</feature>
<dbReference type="AlphaFoldDB" id="H2Y3S8"/>
<dbReference type="PRINTS" id="PR00633">
    <property type="entry name" value="RCCNDNSATION"/>
</dbReference>
<evidence type="ECO:0000256" key="2">
    <source>
        <dbReference type="PROSITE-ProRule" id="PRU00235"/>
    </source>
</evidence>